<accession>M2Y339</accession>
<evidence type="ECO:0000313" key="1">
    <source>
        <dbReference type="EMBL" id="EME30234.1"/>
    </source>
</evidence>
<protein>
    <submittedName>
        <fullName evidence="1">Uncharacterized protein</fullName>
    </submittedName>
</protein>
<evidence type="ECO:0000313" key="2">
    <source>
        <dbReference type="Proteomes" id="UP000030680"/>
    </source>
</evidence>
<sequence length="68" mass="8102">MLKSRFKLYRLRHIITSRGAQIFLRKKKFSTILPKDSIRLYLFSNRKFVINCVEQTEVWESVLARAGV</sequence>
<dbReference type="AlphaFoldDB" id="M2Y339"/>
<reference evidence="2" key="1">
    <citation type="journal article" date="2013" name="Science">
        <title>Gene transfer from bacteria and archaea facilitated evolution of an extremophilic eukaryote.</title>
        <authorList>
            <person name="Schonknecht G."/>
            <person name="Chen W.H."/>
            <person name="Ternes C.M."/>
            <person name="Barbier G.G."/>
            <person name="Shrestha R.P."/>
            <person name="Stanke M."/>
            <person name="Brautigam A."/>
            <person name="Baker B.J."/>
            <person name="Banfield J.F."/>
            <person name="Garavito R.M."/>
            <person name="Carr K."/>
            <person name="Wilkerson C."/>
            <person name="Rensing S.A."/>
            <person name="Gagneul D."/>
            <person name="Dickenson N.E."/>
            <person name="Oesterhelt C."/>
            <person name="Lercher M.J."/>
            <person name="Weber A.P."/>
        </authorList>
    </citation>
    <scope>NUCLEOTIDE SEQUENCE [LARGE SCALE GENOMIC DNA]</scope>
    <source>
        <strain evidence="2">074W</strain>
    </source>
</reference>
<gene>
    <name evidence="1" type="ORF">Gasu_23890</name>
</gene>
<dbReference type="GeneID" id="17088979"/>
<dbReference type="RefSeq" id="XP_005706754.1">
    <property type="nucleotide sequence ID" value="XM_005706697.1"/>
</dbReference>
<dbReference type="EMBL" id="KB454501">
    <property type="protein sequence ID" value="EME30234.1"/>
    <property type="molecule type" value="Genomic_DNA"/>
</dbReference>
<dbReference type="Gramene" id="EME30234">
    <property type="protein sequence ID" value="EME30234"/>
    <property type="gene ID" value="Gasu_23890"/>
</dbReference>
<keyword evidence="2" id="KW-1185">Reference proteome</keyword>
<dbReference type="OrthoDB" id="552194at2759"/>
<proteinExistence type="predicted"/>
<dbReference type="Proteomes" id="UP000030680">
    <property type="component" value="Unassembled WGS sequence"/>
</dbReference>
<dbReference type="KEGG" id="gsl:Gasu_23890"/>
<name>M2Y339_GALSU</name>
<organism evidence="1 2">
    <name type="scientific">Galdieria sulphuraria</name>
    <name type="common">Red alga</name>
    <dbReference type="NCBI Taxonomy" id="130081"/>
    <lineage>
        <taxon>Eukaryota</taxon>
        <taxon>Rhodophyta</taxon>
        <taxon>Bangiophyceae</taxon>
        <taxon>Galdieriales</taxon>
        <taxon>Galdieriaceae</taxon>
        <taxon>Galdieria</taxon>
    </lineage>
</organism>